<dbReference type="EMBL" id="QXGH01000012">
    <property type="protein sequence ID" value="RHW27581.1"/>
    <property type="molecule type" value="Genomic_DNA"/>
</dbReference>
<dbReference type="Pfam" id="PF14248">
    <property type="entry name" value="DUF4345"/>
    <property type="match status" value="1"/>
</dbReference>
<reference evidence="1 2" key="1">
    <citation type="submission" date="2018-09" db="EMBL/GenBank/DDBJ databases">
        <title>Genome sequencing of Nocardioides immobilis CCTCC AB 2017083 for comparison to Nocardioides silvaticus.</title>
        <authorList>
            <person name="Li C."/>
            <person name="Wang G."/>
        </authorList>
    </citation>
    <scope>NUCLEOTIDE SEQUENCE [LARGE SCALE GENOMIC DNA]</scope>
    <source>
        <strain evidence="1 2">CCTCC AB 2017083</strain>
    </source>
</reference>
<sequence length="163" mass="17103">MAMPDGAAESPELEWAMTRLAISGPKISCRLVAECQDGPMSALRTLGRVTGWTCIAIGGVQLVGGLRGEPGMTGDATTDSHVRFMGPVFAGYGLGWLDAAAPAEPDLDRMRVLAGLMAVGGIGRLATRATLGRPHRFHDLLLGIELAAPVVVEALGRRERTAQ</sequence>
<dbReference type="InterPro" id="IPR025597">
    <property type="entry name" value="DUF4345"/>
</dbReference>
<dbReference type="AlphaFoldDB" id="A0A417Y4W3"/>
<name>A0A417Y4W3_9ACTN</name>
<organism evidence="1 2">
    <name type="scientific">Nocardioides immobilis</name>
    <dbReference type="NCBI Taxonomy" id="2049295"/>
    <lineage>
        <taxon>Bacteria</taxon>
        <taxon>Bacillati</taxon>
        <taxon>Actinomycetota</taxon>
        <taxon>Actinomycetes</taxon>
        <taxon>Propionibacteriales</taxon>
        <taxon>Nocardioidaceae</taxon>
        <taxon>Nocardioides</taxon>
    </lineage>
</organism>
<protein>
    <submittedName>
        <fullName evidence="1">DUF4345 domain-containing protein</fullName>
    </submittedName>
</protein>
<evidence type="ECO:0000313" key="1">
    <source>
        <dbReference type="EMBL" id="RHW27581.1"/>
    </source>
</evidence>
<keyword evidence="2" id="KW-1185">Reference proteome</keyword>
<comment type="caution">
    <text evidence="1">The sequence shown here is derived from an EMBL/GenBank/DDBJ whole genome shotgun (WGS) entry which is preliminary data.</text>
</comment>
<accession>A0A417Y4W3</accession>
<gene>
    <name evidence="1" type="ORF">D0Z08_07825</name>
</gene>
<evidence type="ECO:0000313" key="2">
    <source>
        <dbReference type="Proteomes" id="UP000283644"/>
    </source>
</evidence>
<proteinExistence type="predicted"/>
<dbReference type="Proteomes" id="UP000283644">
    <property type="component" value="Unassembled WGS sequence"/>
</dbReference>